<dbReference type="InterPro" id="IPR011990">
    <property type="entry name" value="TPR-like_helical_dom_sf"/>
</dbReference>
<gene>
    <name evidence="3" type="ORF">BSZ37_01465</name>
</gene>
<feature type="repeat" description="TPR" evidence="1">
    <location>
        <begin position="223"/>
        <end position="256"/>
    </location>
</feature>
<evidence type="ECO:0000313" key="3">
    <source>
        <dbReference type="EMBL" id="PAP75203.1"/>
    </source>
</evidence>
<keyword evidence="1" id="KW-0802">TPR repeat</keyword>
<feature type="signal peptide" evidence="2">
    <location>
        <begin position="1"/>
        <end position="17"/>
    </location>
</feature>
<organism evidence="3 4">
    <name type="scientific">Rubrivirga marina</name>
    <dbReference type="NCBI Taxonomy" id="1196024"/>
    <lineage>
        <taxon>Bacteria</taxon>
        <taxon>Pseudomonadati</taxon>
        <taxon>Rhodothermota</taxon>
        <taxon>Rhodothermia</taxon>
        <taxon>Rhodothermales</taxon>
        <taxon>Rubricoccaceae</taxon>
        <taxon>Rubrivirga</taxon>
    </lineage>
</organism>
<comment type="caution">
    <text evidence="3">The sequence shown here is derived from an EMBL/GenBank/DDBJ whole genome shotgun (WGS) entry which is preliminary data.</text>
</comment>
<evidence type="ECO:0000256" key="2">
    <source>
        <dbReference type="SAM" id="SignalP"/>
    </source>
</evidence>
<dbReference type="SUPFAM" id="SSF48452">
    <property type="entry name" value="TPR-like"/>
    <property type="match status" value="1"/>
</dbReference>
<keyword evidence="2" id="KW-0732">Signal</keyword>
<keyword evidence="4" id="KW-1185">Reference proteome</keyword>
<dbReference type="PROSITE" id="PS50005">
    <property type="entry name" value="TPR"/>
    <property type="match status" value="1"/>
</dbReference>
<dbReference type="EMBL" id="MQWD01000001">
    <property type="protein sequence ID" value="PAP75203.1"/>
    <property type="molecule type" value="Genomic_DNA"/>
</dbReference>
<dbReference type="Gene3D" id="1.25.40.10">
    <property type="entry name" value="Tetratricopeptide repeat domain"/>
    <property type="match status" value="1"/>
</dbReference>
<evidence type="ECO:0000313" key="4">
    <source>
        <dbReference type="Proteomes" id="UP000216339"/>
    </source>
</evidence>
<dbReference type="AlphaFoldDB" id="A0A271IVF1"/>
<sequence length="682" mass="72968">MIRPVLVAWLIASAVLAQPTSAPETDGPAAAARALLAADDSSAAYDAVRRALRDAPADPALNHLRLRLELAGHYVGRLPRPMKHQQLVDVANRLRRAAPDDTLALRVLTEDAVWTVLDWHDRVDFVDVASPVGNFVDPVEVSKRLGQSRFDMDQRAAMGDMLDRSQRAQDARRDAAVLLEDWVAADPTAAQAYAAAATLAAVDEDWDALLGVAERFRDATGDPRADLYAGLAHHRLGDLDAAGDAFERALPRLPPTTRARYEDARLLVATEQRDAYDADPEAGAAALWAEADPRLLTERSERQVEHRARVAEADLLFGRNEGDLFVRPPGPGADTEQGQLWVRYGRPPAALSFVVGDFDPSAYGDGTFRVWAYEDDLQFVFDDPELDGVFRRYSPPASAFSGSGTSAINDDFVMRDQALQRTDPERSQLTPTVDVPALASRFRASGGGTDVIVAWGVPVDSVAAPVRTGAFARVEGAVVDRVVRDHASLTAGRVVRAGGGAVWVDAAQVRLSGPGDVRVEVEGDGGEDWGAASETIGPLGAGFGVSDLLLATSVDEDGRGPVVRGGLGLVPSPRAAFPTTDPVYVVLEAYGLGLEDGRTRYTIEATLRPEARRGGLLGFLFGRGQGPGVSVRTEASGSRPDDLVSFFVDIRDQDPGAYTLTVTVADETTGASASAERRVTLE</sequence>
<proteinExistence type="predicted"/>
<dbReference type="RefSeq" id="WP_095508840.1">
    <property type="nucleotide sequence ID" value="NZ_MQWD01000001.1"/>
</dbReference>
<evidence type="ECO:0000256" key="1">
    <source>
        <dbReference type="PROSITE-ProRule" id="PRU00339"/>
    </source>
</evidence>
<feature type="chain" id="PRO_5012583133" description="GWxTD domain-containing protein" evidence="2">
    <location>
        <begin position="18"/>
        <end position="682"/>
    </location>
</feature>
<name>A0A271IVF1_9BACT</name>
<protein>
    <recommendedName>
        <fullName evidence="5">GWxTD domain-containing protein</fullName>
    </recommendedName>
</protein>
<evidence type="ECO:0008006" key="5">
    <source>
        <dbReference type="Google" id="ProtNLM"/>
    </source>
</evidence>
<dbReference type="Proteomes" id="UP000216339">
    <property type="component" value="Unassembled WGS sequence"/>
</dbReference>
<reference evidence="3 4" key="1">
    <citation type="submission" date="2016-11" db="EMBL/GenBank/DDBJ databases">
        <title>Study of marine rhodopsin-containing bacteria.</title>
        <authorList>
            <person name="Yoshizawa S."/>
            <person name="Kumagai Y."/>
            <person name="Kogure K."/>
        </authorList>
    </citation>
    <scope>NUCLEOTIDE SEQUENCE [LARGE SCALE GENOMIC DNA]</scope>
    <source>
        <strain evidence="3 4">SAORIC-28</strain>
    </source>
</reference>
<dbReference type="InterPro" id="IPR019734">
    <property type="entry name" value="TPR_rpt"/>
</dbReference>
<accession>A0A271IVF1</accession>